<keyword evidence="2" id="KW-0012">Acyltransferase</keyword>
<gene>
    <name evidence="2" type="ORF">TVD_00290</name>
</gene>
<dbReference type="EMBL" id="CP011367">
    <property type="protein sequence ID" value="AKJ93894.1"/>
    <property type="molecule type" value="Genomic_DNA"/>
</dbReference>
<dbReference type="GO" id="GO:0016746">
    <property type="term" value="F:acyltransferase activity"/>
    <property type="evidence" value="ECO:0007669"/>
    <property type="project" value="UniProtKB-KW"/>
</dbReference>
<dbReference type="OrthoDB" id="582214at2"/>
<dbReference type="RefSeq" id="WP_047250487.1">
    <property type="nucleotide sequence ID" value="NZ_CP011367.1"/>
</dbReference>
<keyword evidence="2" id="KW-0808">Transferase</keyword>
<protein>
    <submittedName>
        <fullName evidence="2">PEP-CTERM/exosortase system-associated acyltransferase</fullName>
    </submittedName>
</protein>
<accession>A0A0G3G0H5</accession>
<organism evidence="2 3">
    <name type="scientific">Thioalkalivibrio versutus</name>
    <dbReference type="NCBI Taxonomy" id="106634"/>
    <lineage>
        <taxon>Bacteria</taxon>
        <taxon>Pseudomonadati</taxon>
        <taxon>Pseudomonadota</taxon>
        <taxon>Gammaproteobacteria</taxon>
        <taxon>Chromatiales</taxon>
        <taxon>Ectothiorhodospiraceae</taxon>
        <taxon>Thioalkalivibrio</taxon>
    </lineage>
</organism>
<dbReference type="Pfam" id="PF13444">
    <property type="entry name" value="Acetyltransf_5"/>
    <property type="match status" value="1"/>
</dbReference>
<name>A0A0G3G0H5_9GAMM</name>
<evidence type="ECO:0000313" key="3">
    <source>
        <dbReference type="Proteomes" id="UP000064201"/>
    </source>
</evidence>
<dbReference type="InterPro" id="IPR016181">
    <property type="entry name" value="Acyl_CoA_acyltransferase"/>
</dbReference>
<evidence type="ECO:0000256" key="1">
    <source>
        <dbReference type="SAM" id="MobiDB-lite"/>
    </source>
</evidence>
<evidence type="ECO:0000313" key="2">
    <source>
        <dbReference type="EMBL" id="AKJ93894.1"/>
    </source>
</evidence>
<reference evidence="2 3" key="1">
    <citation type="submission" date="2015-04" db="EMBL/GenBank/DDBJ databases">
        <title>Complete Sequence for the Genome of the Thioalkalivibrio versutus D301.</title>
        <authorList>
            <person name="Mu T."/>
            <person name="Zhou J."/>
            <person name="Xu X."/>
        </authorList>
    </citation>
    <scope>NUCLEOTIDE SEQUENCE [LARGE SCALE GENOMIC DNA]</scope>
    <source>
        <strain evidence="2 3">D301</strain>
    </source>
</reference>
<dbReference type="NCBIfam" id="TIGR03694">
    <property type="entry name" value="exosort_acyl"/>
    <property type="match status" value="1"/>
</dbReference>
<sequence>MESDSVVSAFNRYFDLSTRTGQSLEEIQHLRYQVYCKEFGFEREEDCPGHKEIDEYDTQAWHCLLEHKPSAMAAGCVRVVHVDAHDSITQLPMERHCSESFFDSAWRPDRLDRDNICEVSRLAVHGMFRRRHGEAATPFGDIEALEISPDQVRVFPILAVSLFVAATLLCVHHRKQHAFAMMEPALARILRHTGLEFTQIGEIVHYHGKRAAFYIDSGEAYESIRQSSALSELCRHVESTLLHRPHPLPATTPMKATRPRVAPMRPAGLPGGRAWRPRPTRPENGYHGLRN</sequence>
<keyword evidence="3" id="KW-1185">Reference proteome</keyword>
<dbReference type="InterPro" id="IPR022484">
    <property type="entry name" value="PEP-CTERM/exosrtase_acylTfrase"/>
</dbReference>
<dbReference type="PATRIC" id="fig|106634.4.peg.58"/>
<dbReference type="KEGG" id="tvr:TVD_00290"/>
<dbReference type="AlphaFoldDB" id="A0A0G3G0H5"/>
<proteinExistence type="predicted"/>
<dbReference type="STRING" id="106634.TVD_00290"/>
<feature type="region of interest" description="Disordered" evidence="1">
    <location>
        <begin position="244"/>
        <end position="291"/>
    </location>
</feature>
<dbReference type="Proteomes" id="UP000064201">
    <property type="component" value="Chromosome"/>
</dbReference>
<dbReference type="SUPFAM" id="SSF55729">
    <property type="entry name" value="Acyl-CoA N-acyltransferases (Nat)"/>
    <property type="match status" value="1"/>
</dbReference>
<dbReference type="Gene3D" id="3.40.630.30">
    <property type="match status" value="1"/>
</dbReference>